<accession>A0A4D9E6D6</accession>
<dbReference type="Pfam" id="PF01026">
    <property type="entry name" value="TatD_DNase"/>
    <property type="match status" value="1"/>
</dbReference>
<dbReference type="STRING" id="55544.A0A4D9E6D6"/>
<dbReference type="PROSITE" id="PS01090">
    <property type="entry name" value="TATD_2"/>
    <property type="match status" value="1"/>
</dbReference>
<feature type="region of interest" description="Disordered" evidence="3">
    <location>
        <begin position="224"/>
        <end position="259"/>
    </location>
</feature>
<keyword evidence="2" id="KW-0378">Hydrolase</keyword>
<protein>
    <submittedName>
        <fullName evidence="4">Protein Asterix</fullName>
    </submittedName>
</protein>
<feature type="compositionally biased region" description="Polar residues" evidence="3">
    <location>
        <begin position="284"/>
        <end position="295"/>
    </location>
</feature>
<feature type="region of interest" description="Disordered" evidence="3">
    <location>
        <begin position="159"/>
        <end position="207"/>
    </location>
</feature>
<dbReference type="PANTHER" id="PTHR46363">
    <property type="entry name" value="DEOXYRIBONUCLEASE TATDN2-RELATED"/>
    <property type="match status" value="1"/>
</dbReference>
<dbReference type="EMBL" id="QXTE01000181">
    <property type="protein sequence ID" value="TFK02620.1"/>
    <property type="molecule type" value="Genomic_DNA"/>
</dbReference>
<gene>
    <name evidence="4" type="ORF">DR999_PMT15025</name>
</gene>
<feature type="compositionally biased region" description="Basic and acidic residues" evidence="3">
    <location>
        <begin position="236"/>
        <end position="248"/>
    </location>
</feature>
<dbReference type="Proteomes" id="UP000297703">
    <property type="component" value="Unassembled WGS sequence"/>
</dbReference>
<dbReference type="Gene3D" id="3.20.20.140">
    <property type="entry name" value="Metal-dependent hydrolases"/>
    <property type="match status" value="1"/>
</dbReference>
<dbReference type="AlphaFoldDB" id="A0A4D9E6D6"/>
<dbReference type="InterPro" id="IPR032466">
    <property type="entry name" value="Metal_Hydrolase"/>
</dbReference>
<feature type="region of interest" description="Disordered" evidence="3">
    <location>
        <begin position="374"/>
        <end position="403"/>
    </location>
</feature>
<reference evidence="4 5" key="2">
    <citation type="submission" date="2019-04" db="EMBL/GenBank/DDBJ databases">
        <title>The genome sequence of big-headed turtle.</title>
        <authorList>
            <person name="Gong S."/>
        </authorList>
    </citation>
    <scope>NUCLEOTIDE SEQUENCE [LARGE SCALE GENOMIC DNA]</scope>
    <source>
        <strain evidence="4">DO16091913</strain>
        <tissue evidence="4">Muscle</tissue>
    </source>
</reference>
<reference evidence="4 5" key="1">
    <citation type="submission" date="2019-04" db="EMBL/GenBank/DDBJ databases">
        <title>Draft genome of the big-headed turtle Platysternon megacephalum.</title>
        <authorList>
            <person name="Gong S."/>
        </authorList>
    </citation>
    <scope>NUCLEOTIDE SEQUENCE [LARGE SCALE GENOMIC DNA]</scope>
    <source>
        <strain evidence="4">DO16091913</strain>
        <tissue evidence="4">Muscle</tissue>
    </source>
</reference>
<feature type="compositionally biased region" description="Low complexity" evidence="3">
    <location>
        <begin position="165"/>
        <end position="180"/>
    </location>
</feature>
<proteinExistence type="inferred from homology"/>
<evidence type="ECO:0000256" key="3">
    <source>
        <dbReference type="SAM" id="MobiDB-lite"/>
    </source>
</evidence>
<dbReference type="OrthoDB" id="413993at2759"/>
<evidence type="ECO:0000313" key="5">
    <source>
        <dbReference type="Proteomes" id="UP000297703"/>
    </source>
</evidence>
<evidence type="ECO:0000256" key="1">
    <source>
        <dbReference type="ARBA" id="ARBA00009275"/>
    </source>
</evidence>
<feature type="compositionally biased region" description="Basic and acidic residues" evidence="3">
    <location>
        <begin position="385"/>
        <end position="395"/>
    </location>
</feature>
<dbReference type="PROSITE" id="PS01091">
    <property type="entry name" value="TATD_3"/>
    <property type="match status" value="1"/>
</dbReference>
<feature type="region of interest" description="Disordered" evidence="3">
    <location>
        <begin position="274"/>
        <end position="360"/>
    </location>
</feature>
<dbReference type="PANTHER" id="PTHR46363:SF1">
    <property type="entry name" value="DEOXYRIBONUCLEASE TATDN2-RELATED"/>
    <property type="match status" value="1"/>
</dbReference>
<evidence type="ECO:0000313" key="4">
    <source>
        <dbReference type="EMBL" id="TFK02620.1"/>
    </source>
</evidence>
<feature type="compositionally biased region" description="Low complexity" evidence="3">
    <location>
        <begin position="66"/>
        <end position="78"/>
    </location>
</feature>
<dbReference type="GO" id="GO:0016788">
    <property type="term" value="F:hydrolase activity, acting on ester bonds"/>
    <property type="evidence" value="ECO:0007669"/>
    <property type="project" value="InterPro"/>
</dbReference>
<name>A0A4D9E6D6_9SAUR</name>
<dbReference type="PROSITE" id="PS01137">
    <property type="entry name" value="TATD_1"/>
    <property type="match status" value="1"/>
</dbReference>
<dbReference type="InterPro" id="IPR018228">
    <property type="entry name" value="DNase_TatD-rel_CS"/>
</dbReference>
<dbReference type="InterPro" id="IPR001130">
    <property type="entry name" value="TatD-like"/>
</dbReference>
<dbReference type="SUPFAM" id="SSF51556">
    <property type="entry name" value="Metallo-dependent hydrolases"/>
    <property type="match status" value="1"/>
</dbReference>
<evidence type="ECO:0000256" key="2">
    <source>
        <dbReference type="ARBA" id="ARBA00022801"/>
    </source>
</evidence>
<feature type="compositionally biased region" description="Polar residues" evidence="3">
    <location>
        <begin position="334"/>
        <end position="351"/>
    </location>
</feature>
<sequence>MLFPPARKGHQHVTPPRERPVPATCSPAPTQPERPRAEGRGQPVVDPPLPTRAPFRSLSLGDNNVRAGARRGSSGRCRAPMEPARRRKAKSAWDSWSDGSPAKHRKCSKEGPPCPSSRPGSATAHPAEAGSAGKPAACGRARTWLSPQPVCQGLSAGETSRAALSARGSSPDAADGSSSSLEERGRGSSLPRRTLLRKPPGWGISKADMVAMPRKSLNRELYKSKGGAGCNLTPRTEGKGVSEEQTVDHRKKRMKDQGSTVIYLKALQDAFGKSLGKKVRKEASTSNGDQDQSPCHSKEPCKSDGNSRSICAVSRREEDQQDQPGSDRQKTSVDENNACASSVSTGQSNPKEQYVDYQRPVIAGPSPKLVFVDEHNSSSEEDYEFQERDTLEKDPSVGSDWSDVDDVESLARFSQEDSVPHHNRSVILETSPVITDYVMYPAHLYSRPWGDFAKCWTSSPKPPNRSFSNPSEDTTYLGGSSSSHLCDISVEFAACTPSNTSKDLESAIEGGHWRSHSFESSLVSEEKSKMSSKEAESYAPIISRARMSDSFTSEYVNQEATIELPKHLQEGFIDTHCHLDMLYSKMSFRGTFAKFRKVYNSSFPKEFQGCIADFCDPRTLKDFLWEDLLKEEMVWGAFGCHPHFARYYTDLHERNLLQALRHPKAIAFGEMGLDYSYKCSTDISKQHKVFEKQLQLAVSLRKPLVIHCREADDDLLAIMKKFVPKDYKIHRHCFTGSYDVIEPLLEHFPNLSVGFTALLTYSSAFEARETIRKIPLNRIIVETDAPYFLPRQVPKSICQYSHPGLALHTVREIARLKDLPLSRTLAVLRQNTNHVYDL</sequence>
<comment type="similarity">
    <text evidence="1">Belongs to the metallo-dependent hydrolases superfamily. TatD-type hydrolase family.</text>
</comment>
<dbReference type="CDD" id="cd01310">
    <property type="entry name" value="TatD_DNAse"/>
    <property type="match status" value="1"/>
</dbReference>
<keyword evidence="5" id="KW-1185">Reference proteome</keyword>
<feature type="region of interest" description="Disordered" evidence="3">
    <location>
        <begin position="1"/>
        <end position="137"/>
    </location>
</feature>
<dbReference type="FunFam" id="3.20.20.140:FF:000027">
    <property type="entry name" value="putative deoxyribonuclease TATDN2"/>
    <property type="match status" value="1"/>
</dbReference>
<comment type="caution">
    <text evidence="4">The sequence shown here is derived from an EMBL/GenBank/DDBJ whole genome shotgun (WGS) entry which is preliminary data.</text>
</comment>
<organism evidence="4 5">
    <name type="scientific">Platysternon megacephalum</name>
    <name type="common">big-headed turtle</name>
    <dbReference type="NCBI Taxonomy" id="55544"/>
    <lineage>
        <taxon>Eukaryota</taxon>
        <taxon>Metazoa</taxon>
        <taxon>Chordata</taxon>
        <taxon>Craniata</taxon>
        <taxon>Vertebrata</taxon>
        <taxon>Euteleostomi</taxon>
        <taxon>Archelosauria</taxon>
        <taxon>Testudinata</taxon>
        <taxon>Testudines</taxon>
        <taxon>Cryptodira</taxon>
        <taxon>Durocryptodira</taxon>
        <taxon>Testudinoidea</taxon>
        <taxon>Platysternidae</taxon>
        <taxon>Platysternon</taxon>
    </lineage>
</organism>